<dbReference type="Proteomes" id="UP000807504">
    <property type="component" value="Unassembled WGS sequence"/>
</dbReference>
<dbReference type="PANTHER" id="PTHR48438">
    <property type="entry name" value="ALPHA-(1,3)-FUCOSYLTRANSFERASE C-RELATED"/>
    <property type="match status" value="1"/>
</dbReference>
<keyword evidence="5 12" id="KW-0808">Transferase</keyword>
<comment type="similarity">
    <text evidence="3 12">Belongs to the glycosyltransferase 10 family.</text>
</comment>
<keyword evidence="4 12" id="KW-0328">Glycosyltransferase</keyword>
<evidence type="ECO:0000259" key="13">
    <source>
        <dbReference type="Pfam" id="PF00852"/>
    </source>
</evidence>
<dbReference type="InterPro" id="IPR001503">
    <property type="entry name" value="Glyco_trans_10"/>
</dbReference>
<keyword evidence="11" id="KW-0325">Glycoprotein</keyword>
<evidence type="ECO:0000259" key="14">
    <source>
        <dbReference type="Pfam" id="PF17039"/>
    </source>
</evidence>
<dbReference type="InterPro" id="IPR031481">
    <property type="entry name" value="Glyco_tran_10_N"/>
</dbReference>
<dbReference type="InterPro" id="IPR055270">
    <property type="entry name" value="Glyco_tran_10_C"/>
</dbReference>
<evidence type="ECO:0000256" key="5">
    <source>
        <dbReference type="ARBA" id="ARBA00022679"/>
    </source>
</evidence>
<evidence type="ECO:0000256" key="8">
    <source>
        <dbReference type="ARBA" id="ARBA00022989"/>
    </source>
</evidence>
<sequence>MVEKRNVTNLHLTSAKQRIVSCVVRNRSYRILLLSTILFALLPFGLELFGNAKNTALILCSHSEFKEFKEKQVIGQVRTVRIKINKSEENKVSPKLILLWTTYFNEIYSKDFYFFQEGRKTFDRYNCQVSNCYATANKSAAHQADAILFHAPDLNSSNIPQRFRNDQIWILYSMEPPRYAVLKWRLISSLFNWTMTYRSDSDVQVKYGEVVRNKNACHASVPARGSIIKNKTNKALWMVSNCRTESKREAYIRELRKHFKVDIYGKCSRKRKCEPSQSEKCYQLLKNYKFYLSFENSICKDYITEKFFNVLQYDIVPVVFGAANYEAIAPPNSYIDATQFPKPEDLAKHLHGVAKNQSWYNSFFEWKGTYSVHLYPWMCDLCQRLHRPKTELKTVPKDLWTWWVRNATCRLWTKTKGFQNIFPPHKKQ</sequence>
<evidence type="ECO:0000256" key="3">
    <source>
        <dbReference type="ARBA" id="ARBA00008919"/>
    </source>
</evidence>
<protein>
    <recommendedName>
        <fullName evidence="12">Fucosyltransferase</fullName>
        <ecNumber evidence="12">2.4.1.-</ecNumber>
    </recommendedName>
</protein>
<evidence type="ECO:0000256" key="1">
    <source>
        <dbReference type="ARBA" id="ARBA00004447"/>
    </source>
</evidence>
<keyword evidence="8 12" id="KW-1133">Transmembrane helix</keyword>
<keyword evidence="16" id="KW-1185">Reference proteome</keyword>
<evidence type="ECO:0000256" key="7">
    <source>
        <dbReference type="ARBA" id="ARBA00022968"/>
    </source>
</evidence>
<dbReference type="InterPro" id="IPR038577">
    <property type="entry name" value="GT10-like_C_sf"/>
</dbReference>
<dbReference type="GO" id="GO:0032580">
    <property type="term" value="C:Golgi cisterna membrane"/>
    <property type="evidence" value="ECO:0007669"/>
    <property type="project" value="UniProtKB-SubCell"/>
</dbReference>
<dbReference type="Pfam" id="PF17039">
    <property type="entry name" value="Glyco_tran_10_N"/>
    <property type="match status" value="1"/>
</dbReference>
<comment type="caution">
    <text evidence="15">The sequence shown here is derived from an EMBL/GenBank/DDBJ whole genome shotgun (WGS) entry which is preliminary data.</text>
</comment>
<name>A0A8T0FU30_ARGBR</name>
<dbReference type="Gene3D" id="3.40.50.11660">
    <property type="entry name" value="Glycosyl transferase family 10, C-terminal domain"/>
    <property type="match status" value="1"/>
</dbReference>
<dbReference type="Pfam" id="PF00852">
    <property type="entry name" value="Glyco_transf_10"/>
    <property type="match status" value="1"/>
</dbReference>
<proteinExistence type="inferred from homology"/>
<evidence type="ECO:0000256" key="11">
    <source>
        <dbReference type="ARBA" id="ARBA00023180"/>
    </source>
</evidence>
<evidence type="ECO:0000256" key="4">
    <source>
        <dbReference type="ARBA" id="ARBA00022676"/>
    </source>
</evidence>
<accession>A0A8T0FU30</accession>
<dbReference type="AlphaFoldDB" id="A0A8T0FU30"/>
<reference evidence="15" key="1">
    <citation type="journal article" date="2020" name="bioRxiv">
        <title>Chromosome-level reference genome of the European wasp spider Argiope bruennichi: a resource for studies on range expansion and evolutionary adaptation.</title>
        <authorList>
            <person name="Sheffer M.M."/>
            <person name="Hoppe A."/>
            <person name="Krehenwinkel H."/>
            <person name="Uhl G."/>
            <person name="Kuss A.W."/>
            <person name="Jensen L."/>
            <person name="Jensen C."/>
            <person name="Gillespie R.G."/>
            <person name="Hoff K.J."/>
            <person name="Prost S."/>
        </authorList>
    </citation>
    <scope>NUCLEOTIDE SEQUENCE</scope>
</reference>
<evidence type="ECO:0000256" key="9">
    <source>
        <dbReference type="ARBA" id="ARBA00023034"/>
    </source>
</evidence>
<dbReference type="GO" id="GO:0008417">
    <property type="term" value="F:fucosyltransferase activity"/>
    <property type="evidence" value="ECO:0007669"/>
    <property type="project" value="InterPro"/>
</dbReference>
<feature type="domain" description="Fucosyltransferase N-terminal" evidence="14">
    <location>
        <begin position="94"/>
        <end position="208"/>
    </location>
</feature>
<dbReference type="SUPFAM" id="SSF53756">
    <property type="entry name" value="UDP-Glycosyltransferase/glycogen phosphorylase"/>
    <property type="match status" value="1"/>
</dbReference>
<comment type="pathway">
    <text evidence="2">Protein modification; protein glycosylation.</text>
</comment>
<evidence type="ECO:0000313" key="15">
    <source>
        <dbReference type="EMBL" id="KAF8794172.1"/>
    </source>
</evidence>
<evidence type="ECO:0000313" key="16">
    <source>
        <dbReference type="Proteomes" id="UP000807504"/>
    </source>
</evidence>
<comment type="subcellular location">
    <subcellularLocation>
        <location evidence="1 12">Golgi apparatus</location>
        <location evidence="1 12">Golgi stack membrane</location>
        <topology evidence="1 12">Single-pass type II membrane protein</topology>
    </subcellularLocation>
</comment>
<gene>
    <name evidence="15" type="ORF">HNY73_002176</name>
</gene>
<reference evidence="15" key="2">
    <citation type="submission" date="2020-06" db="EMBL/GenBank/DDBJ databases">
        <authorList>
            <person name="Sheffer M."/>
        </authorList>
    </citation>
    <scope>NUCLEOTIDE SEQUENCE</scope>
</reference>
<evidence type="ECO:0000256" key="2">
    <source>
        <dbReference type="ARBA" id="ARBA00004922"/>
    </source>
</evidence>
<evidence type="ECO:0000256" key="12">
    <source>
        <dbReference type="RuleBase" id="RU003832"/>
    </source>
</evidence>
<organism evidence="15 16">
    <name type="scientific">Argiope bruennichi</name>
    <name type="common">Wasp spider</name>
    <name type="synonym">Aranea bruennichi</name>
    <dbReference type="NCBI Taxonomy" id="94029"/>
    <lineage>
        <taxon>Eukaryota</taxon>
        <taxon>Metazoa</taxon>
        <taxon>Ecdysozoa</taxon>
        <taxon>Arthropoda</taxon>
        <taxon>Chelicerata</taxon>
        <taxon>Arachnida</taxon>
        <taxon>Araneae</taxon>
        <taxon>Araneomorphae</taxon>
        <taxon>Entelegynae</taxon>
        <taxon>Araneoidea</taxon>
        <taxon>Araneidae</taxon>
        <taxon>Argiope</taxon>
    </lineage>
</organism>
<feature type="domain" description="Fucosyltransferase C-terminal" evidence="13">
    <location>
        <begin position="229"/>
        <end position="396"/>
    </location>
</feature>
<dbReference type="EMBL" id="JABXBU010000002">
    <property type="protein sequence ID" value="KAF8794172.1"/>
    <property type="molecule type" value="Genomic_DNA"/>
</dbReference>
<dbReference type="FunFam" id="3.40.50.11660:FF:000004">
    <property type="entry name" value="Glycoprotein 3-alpha-L-fucosyltransferase A"/>
    <property type="match status" value="1"/>
</dbReference>
<feature type="transmembrane region" description="Helical" evidence="12">
    <location>
        <begin position="31"/>
        <end position="50"/>
    </location>
</feature>
<keyword evidence="7" id="KW-0735">Signal-anchor</keyword>
<keyword evidence="6 12" id="KW-0812">Transmembrane</keyword>
<keyword evidence="9 12" id="KW-0333">Golgi apparatus</keyword>
<dbReference type="PANTHER" id="PTHR48438:SF1">
    <property type="entry name" value="ALPHA-(1,3)-FUCOSYLTRANSFERASE C-RELATED"/>
    <property type="match status" value="1"/>
</dbReference>
<keyword evidence="10 12" id="KW-0472">Membrane</keyword>
<evidence type="ECO:0000256" key="6">
    <source>
        <dbReference type="ARBA" id="ARBA00022692"/>
    </source>
</evidence>
<evidence type="ECO:0000256" key="10">
    <source>
        <dbReference type="ARBA" id="ARBA00023136"/>
    </source>
</evidence>
<dbReference type="EC" id="2.4.1.-" evidence="12"/>